<dbReference type="Proteomes" id="UP000239209">
    <property type="component" value="Unassembled WGS sequence"/>
</dbReference>
<organism evidence="1 2">
    <name type="scientific">Pseudosporangium ferrugineum</name>
    <dbReference type="NCBI Taxonomy" id="439699"/>
    <lineage>
        <taxon>Bacteria</taxon>
        <taxon>Bacillati</taxon>
        <taxon>Actinomycetota</taxon>
        <taxon>Actinomycetes</taxon>
        <taxon>Micromonosporales</taxon>
        <taxon>Micromonosporaceae</taxon>
        <taxon>Pseudosporangium</taxon>
    </lineage>
</organism>
<reference evidence="1 2" key="1">
    <citation type="submission" date="2018-03" db="EMBL/GenBank/DDBJ databases">
        <title>Genomic Encyclopedia of Archaeal and Bacterial Type Strains, Phase II (KMG-II): from individual species to whole genera.</title>
        <authorList>
            <person name="Goeker M."/>
        </authorList>
    </citation>
    <scope>NUCLEOTIDE SEQUENCE [LARGE SCALE GENOMIC DNA]</scope>
    <source>
        <strain evidence="1 2">DSM 45348</strain>
    </source>
</reference>
<comment type="caution">
    <text evidence="1">The sequence shown here is derived from an EMBL/GenBank/DDBJ whole genome shotgun (WGS) entry which is preliminary data.</text>
</comment>
<accession>A0A2T0RKC6</accession>
<dbReference type="RefSeq" id="WP_146164218.1">
    <property type="nucleotide sequence ID" value="NZ_PVZG01000019.1"/>
</dbReference>
<proteinExistence type="predicted"/>
<evidence type="ECO:0000313" key="1">
    <source>
        <dbReference type="EMBL" id="PRY21646.1"/>
    </source>
</evidence>
<name>A0A2T0RKC6_9ACTN</name>
<dbReference type="AlphaFoldDB" id="A0A2T0RKC6"/>
<dbReference type="OrthoDB" id="4117273at2"/>
<sequence>MAVDEVAMAAGGFRRVGEAEVVLAFLRGELDSARFGAAVRRAVAEAGGLDLVRRPDLGCEEENRARERALAVSRGWRDSGLFDGWGCF</sequence>
<protein>
    <submittedName>
        <fullName evidence="1">Uncharacterized protein</fullName>
    </submittedName>
</protein>
<gene>
    <name evidence="1" type="ORF">CLV70_11967</name>
</gene>
<dbReference type="EMBL" id="PVZG01000019">
    <property type="protein sequence ID" value="PRY21646.1"/>
    <property type="molecule type" value="Genomic_DNA"/>
</dbReference>
<evidence type="ECO:0000313" key="2">
    <source>
        <dbReference type="Proteomes" id="UP000239209"/>
    </source>
</evidence>
<keyword evidence="2" id="KW-1185">Reference proteome</keyword>